<dbReference type="PANTHER" id="PTHR43196">
    <property type="entry name" value="SULFATE ADENYLYLTRANSFERASE SUBUNIT 2"/>
    <property type="match status" value="1"/>
</dbReference>
<evidence type="ECO:0000259" key="1">
    <source>
        <dbReference type="Pfam" id="PF01507"/>
    </source>
</evidence>
<sequence>MTMKSNMSKPDAALIAGKAGTSQPDTVEDKTIPIISPQAALSLFRYGEYSPYWDADIEVMRRKLLESGSVGAISRREFLVDVALGDIERAMTTHKRVALTFSGGKDSLACLYLLRPWWDRVIVLWANAGDPYPETIEQMERIRRLVPNFVEVKGPGYVWRHGPEQTFPADMMPLSATPAGRMAEASAPKFKIHSKFDCCWSNWWLPLHNAINAHGVDLLIRGDRADEKLTNNALLNGEPDPNGGAYLFPLRDWSREDVFAYLRAEGVEVPRSYGYGLGSLDCMHCTAWLNESGNKLRYLRDFHPEAAFEYERRLRMIHDEQERHMRLTKIALGDLDPVGGEGEGD</sequence>
<dbReference type="GO" id="GO:0003824">
    <property type="term" value="F:catalytic activity"/>
    <property type="evidence" value="ECO:0007669"/>
    <property type="project" value="InterPro"/>
</dbReference>
<accession>A0A6P2RC49</accession>
<evidence type="ECO:0000313" key="3">
    <source>
        <dbReference type="Proteomes" id="UP000494218"/>
    </source>
</evidence>
<dbReference type="Proteomes" id="UP000494218">
    <property type="component" value="Unassembled WGS sequence"/>
</dbReference>
<dbReference type="SUPFAM" id="SSF52402">
    <property type="entry name" value="Adenine nucleotide alpha hydrolases-like"/>
    <property type="match status" value="1"/>
</dbReference>
<dbReference type="InterPro" id="IPR014729">
    <property type="entry name" value="Rossmann-like_a/b/a_fold"/>
</dbReference>
<dbReference type="AlphaFoldDB" id="A0A6P2RC49"/>
<dbReference type="InterPro" id="IPR002500">
    <property type="entry name" value="PAPS_reduct_dom"/>
</dbReference>
<protein>
    <submittedName>
        <fullName evidence="2">Phosphoadenosine phosphosulfate reductase</fullName>
    </submittedName>
</protein>
<gene>
    <name evidence="2" type="ORF">BLA23254_06282</name>
</gene>
<dbReference type="InterPro" id="IPR050128">
    <property type="entry name" value="Sulfate_adenylyltrnsfr_sub2"/>
</dbReference>
<dbReference type="PANTHER" id="PTHR43196:SF2">
    <property type="entry name" value="PHOSPHOADENOSINE PHOSPHOSULFATE REDUCTASE"/>
    <property type="match status" value="1"/>
</dbReference>
<reference evidence="2 3" key="1">
    <citation type="submission" date="2019-09" db="EMBL/GenBank/DDBJ databases">
        <authorList>
            <person name="Depoorter E."/>
        </authorList>
    </citation>
    <scope>NUCLEOTIDE SEQUENCE [LARGE SCALE GENOMIC DNA]</scope>
    <source>
        <strain evidence="2">LMG 23254</strain>
    </source>
</reference>
<feature type="domain" description="Phosphoadenosine phosphosulphate reductase" evidence="1">
    <location>
        <begin position="97"/>
        <end position="287"/>
    </location>
</feature>
<dbReference type="EMBL" id="CABVPW010000039">
    <property type="protein sequence ID" value="VWC29859.1"/>
    <property type="molecule type" value="Genomic_DNA"/>
</dbReference>
<dbReference type="Pfam" id="PF01507">
    <property type="entry name" value="PAPS_reduct"/>
    <property type="match status" value="1"/>
</dbReference>
<dbReference type="Gene3D" id="3.40.50.620">
    <property type="entry name" value="HUPs"/>
    <property type="match status" value="1"/>
</dbReference>
<organism evidence="2 3">
    <name type="scientific">Burkholderia lata (strain ATCC 17760 / DSM 23089 / LMG 22485 / NCIMB 9086 / R18194 / 383)</name>
    <dbReference type="NCBI Taxonomy" id="482957"/>
    <lineage>
        <taxon>Bacteria</taxon>
        <taxon>Pseudomonadati</taxon>
        <taxon>Pseudomonadota</taxon>
        <taxon>Betaproteobacteria</taxon>
        <taxon>Burkholderiales</taxon>
        <taxon>Burkholderiaceae</taxon>
        <taxon>Burkholderia</taxon>
        <taxon>Burkholderia cepacia complex</taxon>
    </lineage>
</organism>
<proteinExistence type="predicted"/>
<evidence type="ECO:0000313" key="2">
    <source>
        <dbReference type="EMBL" id="VWC29859.1"/>
    </source>
</evidence>
<name>A0A6P2RC49_BURL3</name>
<dbReference type="RefSeq" id="WP_254609894.1">
    <property type="nucleotide sequence ID" value="NZ_CABVPW010000039.1"/>
</dbReference>